<keyword evidence="12" id="KW-1185">Reference proteome</keyword>
<dbReference type="AlphaFoldDB" id="A0A255GSV3"/>
<dbReference type="InterPro" id="IPR002524">
    <property type="entry name" value="Cation_efflux"/>
</dbReference>
<evidence type="ECO:0000259" key="9">
    <source>
        <dbReference type="Pfam" id="PF01545"/>
    </source>
</evidence>
<feature type="transmembrane region" description="Helical" evidence="8">
    <location>
        <begin position="100"/>
        <end position="118"/>
    </location>
</feature>
<dbReference type="InterPro" id="IPR027469">
    <property type="entry name" value="Cation_efflux_TMD_sf"/>
</dbReference>
<feature type="transmembrane region" description="Helical" evidence="8">
    <location>
        <begin position="208"/>
        <end position="231"/>
    </location>
</feature>
<dbReference type="InterPro" id="IPR058533">
    <property type="entry name" value="Cation_efflux_TM"/>
</dbReference>
<accession>A0A4R6M3X0</accession>
<dbReference type="SUPFAM" id="SSF160240">
    <property type="entry name" value="Cation efflux protein cytoplasmic domain-like"/>
    <property type="match status" value="1"/>
</dbReference>
<dbReference type="InterPro" id="IPR050291">
    <property type="entry name" value="CDF_Transporter"/>
</dbReference>
<keyword evidence="4 8" id="KW-0812">Transmembrane</keyword>
<protein>
    <submittedName>
        <fullName evidence="11">Uncharacterized protein</fullName>
    </submittedName>
</protein>
<feature type="domain" description="Cation efflux protein cytoplasmic" evidence="10">
    <location>
        <begin position="266"/>
        <end position="342"/>
    </location>
</feature>
<accession>A0A255GSV3</accession>
<dbReference type="GO" id="GO:0006882">
    <property type="term" value="P:intracellular zinc ion homeostasis"/>
    <property type="evidence" value="ECO:0007669"/>
    <property type="project" value="TreeGrafter"/>
</dbReference>
<comment type="subcellular location">
    <subcellularLocation>
        <location evidence="1">Membrane</location>
        <topology evidence="1">Multi-pass membrane protein</topology>
    </subcellularLocation>
</comment>
<gene>
    <name evidence="11" type="ORF">CGZ94_05200</name>
</gene>
<dbReference type="Pfam" id="PF01545">
    <property type="entry name" value="Cation_efflux"/>
    <property type="match status" value="1"/>
</dbReference>
<dbReference type="GO" id="GO:0015086">
    <property type="term" value="F:cadmium ion transmembrane transporter activity"/>
    <property type="evidence" value="ECO:0007669"/>
    <property type="project" value="TreeGrafter"/>
</dbReference>
<keyword evidence="6 8" id="KW-0472">Membrane</keyword>
<dbReference type="EMBL" id="NMVO01000005">
    <property type="protein sequence ID" value="OYO16114.1"/>
    <property type="molecule type" value="Genomic_DNA"/>
</dbReference>
<evidence type="ECO:0000256" key="2">
    <source>
        <dbReference type="ARBA" id="ARBA00008114"/>
    </source>
</evidence>
<evidence type="ECO:0000256" key="8">
    <source>
        <dbReference type="SAM" id="Phobius"/>
    </source>
</evidence>
<feature type="compositionally biased region" description="Basic and acidic residues" evidence="7">
    <location>
        <begin position="15"/>
        <end position="29"/>
    </location>
</feature>
<evidence type="ECO:0000256" key="7">
    <source>
        <dbReference type="SAM" id="MobiDB-lite"/>
    </source>
</evidence>
<feature type="transmembrane region" description="Helical" evidence="8">
    <location>
        <begin position="237"/>
        <end position="254"/>
    </location>
</feature>
<evidence type="ECO:0000256" key="1">
    <source>
        <dbReference type="ARBA" id="ARBA00004141"/>
    </source>
</evidence>
<dbReference type="InterPro" id="IPR027470">
    <property type="entry name" value="Cation_efflux_CTD"/>
</dbReference>
<feature type="transmembrane region" description="Helical" evidence="8">
    <location>
        <begin position="68"/>
        <end position="88"/>
    </location>
</feature>
<dbReference type="PANTHER" id="PTHR43840">
    <property type="entry name" value="MITOCHONDRIAL METAL TRANSPORTER 1-RELATED"/>
    <property type="match status" value="1"/>
</dbReference>
<organism evidence="11 12">
    <name type="scientific">Enemella evansiae</name>
    <dbReference type="NCBI Taxonomy" id="2016499"/>
    <lineage>
        <taxon>Bacteria</taxon>
        <taxon>Bacillati</taxon>
        <taxon>Actinomycetota</taxon>
        <taxon>Actinomycetes</taxon>
        <taxon>Propionibacteriales</taxon>
        <taxon>Propionibacteriaceae</taxon>
        <taxon>Enemella</taxon>
    </lineage>
</organism>
<dbReference type="RefSeq" id="WP_094399465.1">
    <property type="nucleotide sequence ID" value="NZ_NMVL01000002.1"/>
</dbReference>
<feature type="domain" description="Cation efflux protein transmembrane" evidence="9">
    <location>
        <begin position="69"/>
        <end position="255"/>
    </location>
</feature>
<dbReference type="Proteomes" id="UP000215896">
    <property type="component" value="Unassembled WGS sequence"/>
</dbReference>
<evidence type="ECO:0000313" key="11">
    <source>
        <dbReference type="EMBL" id="OYO16114.1"/>
    </source>
</evidence>
<evidence type="ECO:0000256" key="3">
    <source>
        <dbReference type="ARBA" id="ARBA00022448"/>
    </source>
</evidence>
<dbReference type="InterPro" id="IPR036837">
    <property type="entry name" value="Cation_efflux_CTD_sf"/>
</dbReference>
<dbReference type="GO" id="GO:0015341">
    <property type="term" value="F:zinc efflux antiporter activity"/>
    <property type="evidence" value="ECO:0007669"/>
    <property type="project" value="TreeGrafter"/>
</dbReference>
<keyword evidence="3" id="KW-0813">Transport</keyword>
<keyword evidence="5 8" id="KW-1133">Transmembrane helix</keyword>
<dbReference type="NCBIfam" id="TIGR01297">
    <property type="entry name" value="CDF"/>
    <property type="match status" value="1"/>
</dbReference>
<evidence type="ECO:0000256" key="4">
    <source>
        <dbReference type="ARBA" id="ARBA00022692"/>
    </source>
</evidence>
<feature type="transmembrane region" description="Helical" evidence="8">
    <location>
        <begin position="167"/>
        <end position="187"/>
    </location>
</feature>
<feature type="region of interest" description="Disordered" evidence="7">
    <location>
        <begin position="1"/>
        <end position="31"/>
    </location>
</feature>
<dbReference type="Gene3D" id="3.30.70.1350">
    <property type="entry name" value="Cation efflux protein, cytoplasmic domain"/>
    <property type="match status" value="1"/>
</dbReference>
<dbReference type="GO" id="GO:0015093">
    <property type="term" value="F:ferrous iron transmembrane transporter activity"/>
    <property type="evidence" value="ECO:0007669"/>
    <property type="project" value="TreeGrafter"/>
</dbReference>
<proteinExistence type="inferred from homology"/>
<sequence length="346" mass="36729">MSDRAHSHGPATPADRAHGHDHAHPHDHPQTGFGRFRHLLSELFGMHSHDVADQIDDELQASAAGRRALWISLAGLGVTAALQAVVFWYSGSVALLGDTLHNLTDALTAIPLLAAFALGRRAATSRFTYGFGRAEDLAGLFVVAMIALSAVLAGWEAVRRLLQPQPVTHLAAVAIAGLIGFIGNEVVARYRIGVGRRIGSAALVADGLHARTDGFTSLAVLFGAGGVALGWDWADPVVGLLITVAIVGVLRGAVRQVGGRLLDAVDPALIDRLASMAGAVPGVRTVEEVRARWLGHQLYAELLIRADPGLRLTEADRLRARVQESLSRGVPRSGEVIVRVEPDRLN</sequence>
<reference evidence="11 12" key="1">
    <citation type="submission" date="2017-07" db="EMBL/GenBank/DDBJ databases">
        <title>Draft whole genome sequences of clinical Proprionibacteriaceae strains.</title>
        <authorList>
            <person name="Bernier A.-M."/>
            <person name="Bernard K."/>
            <person name="Domingo M.-C."/>
        </authorList>
    </citation>
    <scope>NUCLEOTIDE SEQUENCE [LARGE SCALE GENOMIC DNA]</scope>
    <source>
        <strain evidence="11 12">NML 030167</strain>
    </source>
</reference>
<dbReference type="SUPFAM" id="SSF161111">
    <property type="entry name" value="Cation efflux protein transmembrane domain-like"/>
    <property type="match status" value="1"/>
</dbReference>
<evidence type="ECO:0000313" key="12">
    <source>
        <dbReference type="Proteomes" id="UP000215896"/>
    </source>
</evidence>
<feature type="transmembrane region" description="Helical" evidence="8">
    <location>
        <begin position="138"/>
        <end position="155"/>
    </location>
</feature>
<dbReference type="OrthoDB" id="9813655at2"/>
<name>A0A255GSV3_9ACTN</name>
<dbReference type="PANTHER" id="PTHR43840:SF15">
    <property type="entry name" value="MITOCHONDRIAL METAL TRANSPORTER 1-RELATED"/>
    <property type="match status" value="1"/>
</dbReference>
<evidence type="ECO:0000256" key="6">
    <source>
        <dbReference type="ARBA" id="ARBA00023136"/>
    </source>
</evidence>
<comment type="caution">
    <text evidence="11">The sequence shown here is derived from an EMBL/GenBank/DDBJ whole genome shotgun (WGS) entry which is preliminary data.</text>
</comment>
<dbReference type="FunFam" id="1.20.1510.10:FF:000006">
    <property type="entry name" value="Divalent cation efflux transporter"/>
    <property type="match status" value="1"/>
</dbReference>
<comment type="similarity">
    <text evidence="2">Belongs to the cation diffusion facilitator (CDF) transporter (TC 2.A.4) family.</text>
</comment>
<dbReference type="GO" id="GO:0005886">
    <property type="term" value="C:plasma membrane"/>
    <property type="evidence" value="ECO:0007669"/>
    <property type="project" value="TreeGrafter"/>
</dbReference>
<dbReference type="Gene3D" id="1.20.1510.10">
    <property type="entry name" value="Cation efflux protein transmembrane domain"/>
    <property type="match status" value="1"/>
</dbReference>
<evidence type="ECO:0000256" key="5">
    <source>
        <dbReference type="ARBA" id="ARBA00022989"/>
    </source>
</evidence>
<dbReference type="Pfam" id="PF16916">
    <property type="entry name" value="ZT_dimer"/>
    <property type="match status" value="1"/>
</dbReference>
<evidence type="ECO:0000259" key="10">
    <source>
        <dbReference type="Pfam" id="PF16916"/>
    </source>
</evidence>